<keyword evidence="1" id="KW-0934">Plastid</keyword>
<sequence length="146" mass="17062">MNFTMENIYLLLTCVFLLILCINLTRQIVNICQVENYLYASQILKSRRQINESSVYIISDLFLKKNQIIEAIQALQNVLRYKQLHDSFNIYSLSNLSNSLGCIYSQVCKYSAAIYYFRLAVSYNYRHIEALDNLTQLYEKISVKSG</sequence>
<dbReference type="InterPro" id="IPR011990">
    <property type="entry name" value="TPR-like_helical_dom_sf"/>
</dbReference>
<reference evidence="1" key="1">
    <citation type="journal article" date="2016" name="BMC Biol.">
        <title>Parallel evolution of highly conserved plastid genome architecture in red seaweeds and seed plants.</title>
        <authorList>
            <person name="Lee J."/>
            <person name="Cho C.H."/>
            <person name="Park S.I."/>
            <person name="Choi J.W."/>
            <person name="Song H.S."/>
            <person name="West J.A."/>
            <person name="Bhattacharya D."/>
            <person name="Yoon H.S."/>
        </authorList>
    </citation>
    <scope>NUCLEOTIDE SEQUENCE</scope>
</reference>
<name>A0A1C9CFL3_9FLOR</name>
<organism evidence="1">
    <name type="scientific">Hildenbrandia rivularis</name>
    <dbReference type="NCBI Taxonomy" id="135206"/>
    <lineage>
        <taxon>Eukaryota</taxon>
        <taxon>Rhodophyta</taxon>
        <taxon>Florideophyceae</taxon>
        <taxon>Hildenbrandiophycidae</taxon>
        <taxon>Hildenbrandiales</taxon>
        <taxon>Hildenbrandiaceae</taxon>
        <taxon>Hildenbrandia</taxon>
    </lineage>
</organism>
<dbReference type="GeneID" id="29074273"/>
<dbReference type="Gene3D" id="1.25.40.10">
    <property type="entry name" value="Tetratricopeptide repeat domain"/>
    <property type="match status" value="1"/>
</dbReference>
<dbReference type="EMBL" id="KX284723">
    <property type="protein sequence ID" value="AOM67171.1"/>
    <property type="molecule type" value="Genomic_DNA"/>
</dbReference>
<proteinExistence type="predicted"/>
<dbReference type="AlphaFoldDB" id="A0A1C9CFL3"/>
<evidence type="ECO:0000313" key="1">
    <source>
        <dbReference type="EMBL" id="AOM67171.1"/>
    </source>
</evidence>
<dbReference type="RefSeq" id="YP_009297627.1">
    <property type="nucleotide sequence ID" value="NC_031177.1"/>
</dbReference>
<protein>
    <submittedName>
        <fullName evidence="1">Uncharacterized protein</fullName>
    </submittedName>
</protein>
<accession>A0A1C9CFL3</accession>
<geneLocation type="plastid" evidence="1"/>
<dbReference type="SUPFAM" id="SSF48452">
    <property type="entry name" value="TPR-like"/>
    <property type="match status" value="1"/>
</dbReference>
<gene>
    <name evidence="1" type="primary">ycf37</name>
    <name evidence="1" type="ORF">Hrvl_111</name>
</gene>